<dbReference type="PROSITE" id="PS52050">
    <property type="entry name" value="WYL"/>
    <property type="match status" value="1"/>
</dbReference>
<name>A0ABZ0D1M4_9BURK</name>
<sequence>MRRADRLFQIVQIIRGRRLSTAQFLAERLEVSERTVYRDIAELMTQGVPIEGEAGVGYRMRSGFDLPPLMFTHEEAQALVASVRIAQPRLDATLAAQAENALSKILAVLPAAARAAAETLAVYAPPIEFDPATRLRLEPLRLAAEGRRKVRLSYLDLKDVASERTVRPLGCFYWGAVWTLAAWCEVREEFRNFRIDRIRELDVLGSFRDEPGKTLPDFFRQAEVSAAAHRSAHPKPN</sequence>
<feature type="domain" description="HTH deoR-type" evidence="3">
    <location>
        <begin position="3"/>
        <end position="66"/>
    </location>
</feature>
<keyword evidence="2" id="KW-0804">Transcription</keyword>
<dbReference type="InterPro" id="IPR036390">
    <property type="entry name" value="WH_DNA-bd_sf"/>
</dbReference>
<dbReference type="InterPro" id="IPR051534">
    <property type="entry name" value="CBASS_pafABC_assoc_protein"/>
</dbReference>
<organism evidence="4 5">
    <name type="scientific">Piscinibacter gummiphilus</name>
    <dbReference type="NCBI Taxonomy" id="946333"/>
    <lineage>
        <taxon>Bacteria</taxon>
        <taxon>Pseudomonadati</taxon>
        <taxon>Pseudomonadota</taxon>
        <taxon>Betaproteobacteria</taxon>
        <taxon>Burkholderiales</taxon>
        <taxon>Sphaerotilaceae</taxon>
        <taxon>Piscinibacter</taxon>
    </lineage>
</organism>
<dbReference type="RefSeq" id="WP_316704198.1">
    <property type="nucleotide sequence ID" value="NZ_CP136336.1"/>
</dbReference>
<accession>A0ABZ0D1M4</accession>
<reference evidence="4 5" key="1">
    <citation type="submission" date="2023-10" db="EMBL/GenBank/DDBJ databases">
        <title>Bacteria for the degradation of biodegradable plastic PBAT(Polybutylene adipate terephthalate).</title>
        <authorList>
            <person name="Weon H.-Y."/>
            <person name="Yeon J."/>
        </authorList>
    </citation>
    <scope>NUCLEOTIDE SEQUENCE [LARGE SCALE GENOMIC DNA]</scope>
    <source>
        <strain evidence="4 5">SBD 7-3</strain>
    </source>
</reference>
<dbReference type="InterPro" id="IPR001034">
    <property type="entry name" value="DeoR_HTH"/>
</dbReference>
<dbReference type="InterPro" id="IPR026881">
    <property type="entry name" value="WYL_dom"/>
</dbReference>
<evidence type="ECO:0000259" key="3">
    <source>
        <dbReference type="PROSITE" id="PS51000"/>
    </source>
</evidence>
<dbReference type="InterPro" id="IPR036388">
    <property type="entry name" value="WH-like_DNA-bd_sf"/>
</dbReference>
<dbReference type="Proteomes" id="UP001303946">
    <property type="component" value="Chromosome"/>
</dbReference>
<dbReference type="InterPro" id="IPR013196">
    <property type="entry name" value="HTH_11"/>
</dbReference>
<gene>
    <name evidence="4" type="ORF">RXV79_24310</name>
</gene>
<protein>
    <submittedName>
        <fullName evidence="4">YafY family protein</fullName>
    </submittedName>
</protein>
<keyword evidence="5" id="KW-1185">Reference proteome</keyword>
<evidence type="ECO:0000313" key="5">
    <source>
        <dbReference type="Proteomes" id="UP001303946"/>
    </source>
</evidence>
<dbReference type="EMBL" id="CP136336">
    <property type="protein sequence ID" value="WOB11089.1"/>
    <property type="molecule type" value="Genomic_DNA"/>
</dbReference>
<evidence type="ECO:0000256" key="2">
    <source>
        <dbReference type="ARBA" id="ARBA00023163"/>
    </source>
</evidence>
<dbReference type="Pfam" id="PF08279">
    <property type="entry name" value="HTH_11"/>
    <property type="match status" value="1"/>
</dbReference>
<dbReference type="SUPFAM" id="SSF46785">
    <property type="entry name" value="Winged helix' DNA-binding domain"/>
    <property type="match status" value="1"/>
</dbReference>
<dbReference type="Gene3D" id="1.10.10.10">
    <property type="entry name" value="Winged helix-like DNA-binding domain superfamily/Winged helix DNA-binding domain"/>
    <property type="match status" value="1"/>
</dbReference>
<proteinExistence type="predicted"/>
<keyword evidence="1" id="KW-0805">Transcription regulation</keyword>
<evidence type="ECO:0000313" key="4">
    <source>
        <dbReference type="EMBL" id="WOB11089.1"/>
    </source>
</evidence>
<dbReference type="PANTHER" id="PTHR34580">
    <property type="match status" value="1"/>
</dbReference>
<evidence type="ECO:0000256" key="1">
    <source>
        <dbReference type="ARBA" id="ARBA00023015"/>
    </source>
</evidence>
<dbReference type="Pfam" id="PF13280">
    <property type="entry name" value="WYL"/>
    <property type="match status" value="1"/>
</dbReference>
<dbReference type="PANTHER" id="PTHR34580:SF3">
    <property type="entry name" value="PROTEIN PAFB"/>
    <property type="match status" value="1"/>
</dbReference>
<dbReference type="PROSITE" id="PS51000">
    <property type="entry name" value="HTH_DEOR_2"/>
    <property type="match status" value="1"/>
</dbReference>